<dbReference type="RefSeq" id="WP_165732329.1">
    <property type="nucleotide sequence ID" value="NZ_CP019336.1"/>
</dbReference>
<protein>
    <submittedName>
        <fullName evidence="4">Response regulator</fullName>
    </submittedName>
</protein>
<organism evidence="4 6">
    <name type="scientific">Polaribacter sejongensis</name>
    <dbReference type="NCBI Taxonomy" id="985043"/>
    <lineage>
        <taxon>Bacteria</taxon>
        <taxon>Pseudomonadati</taxon>
        <taxon>Bacteroidota</taxon>
        <taxon>Flavobacteriia</taxon>
        <taxon>Flavobacteriales</taxon>
        <taxon>Flavobacteriaceae</taxon>
    </lineage>
</organism>
<dbReference type="GO" id="GO:0000160">
    <property type="term" value="P:phosphorelay signal transduction system"/>
    <property type="evidence" value="ECO:0007669"/>
    <property type="project" value="InterPro"/>
</dbReference>
<keyword evidence="1" id="KW-0597">Phosphoprotein</keyword>
<gene>
    <name evidence="3" type="ORF">BTO15_01825</name>
    <name evidence="4" type="ORF">QWY81_09750</name>
</gene>
<reference evidence="4" key="3">
    <citation type="submission" date="2023-06" db="EMBL/GenBank/DDBJ databases">
        <authorList>
            <person name="Lucena T."/>
            <person name="Sun Q."/>
        </authorList>
    </citation>
    <scope>NUCLEOTIDE SEQUENCE</scope>
    <source>
        <strain evidence="4">CECT 8670</strain>
    </source>
</reference>
<accession>A0AAJ1VGK8</accession>
<dbReference type="EMBL" id="JAUFQH010000008">
    <property type="protein sequence ID" value="MDN3619736.1"/>
    <property type="molecule type" value="Genomic_DNA"/>
</dbReference>
<dbReference type="PANTHER" id="PTHR44520:SF2">
    <property type="entry name" value="RESPONSE REGULATOR RCP1"/>
    <property type="match status" value="1"/>
</dbReference>
<dbReference type="Pfam" id="PF00072">
    <property type="entry name" value="Response_reg"/>
    <property type="match status" value="1"/>
</dbReference>
<dbReference type="InterPro" id="IPR011006">
    <property type="entry name" value="CheY-like_superfamily"/>
</dbReference>
<dbReference type="PANTHER" id="PTHR44520">
    <property type="entry name" value="RESPONSE REGULATOR RCP1-RELATED"/>
    <property type="match status" value="1"/>
</dbReference>
<feature type="modified residue" description="4-aspartylphosphate" evidence="1">
    <location>
        <position position="64"/>
    </location>
</feature>
<evidence type="ECO:0000256" key="1">
    <source>
        <dbReference type="PROSITE-ProRule" id="PRU00169"/>
    </source>
</evidence>
<dbReference type="EMBL" id="CP019336">
    <property type="protein sequence ID" value="AUC20927.1"/>
    <property type="molecule type" value="Genomic_DNA"/>
</dbReference>
<dbReference type="PROSITE" id="PS50110">
    <property type="entry name" value="RESPONSE_REGULATORY"/>
    <property type="match status" value="1"/>
</dbReference>
<evidence type="ECO:0000313" key="4">
    <source>
        <dbReference type="EMBL" id="MDN3619736.1"/>
    </source>
</evidence>
<reference evidence="4 6" key="1">
    <citation type="journal article" date="2014" name="Int. J. Syst. Evol. Microbiol.">
        <title>Complete genome sequence of Corynebacterium casei LMG S-19264T (=DSM 44701T), isolated from a smear-ripened cheese.</title>
        <authorList>
            <consortium name="US DOE Joint Genome Institute (JGI-PGF)"/>
            <person name="Walter F."/>
            <person name="Albersmeier A."/>
            <person name="Kalinowski J."/>
            <person name="Ruckert C."/>
        </authorList>
    </citation>
    <scope>NUCLEOTIDE SEQUENCE [LARGE SCALE GENOMIC DNA]</scope>
    <source>
        <strain evidence="4 6">CECT 8670</strain>
    </source>
</reference>
<dbReference type="SUPFAM" id="SSF52172">
    <property type="entry name" value="CheY-like"/>
    <property type="match status" value="1"/>
</dbReference>
<sequence>MKKKLKCILLIDDDEATNYIHKFVIEKANCTENIVCKQSGQLALDYLLSIESEKHPHPDIIFLDINMPGMNGWEFLEHYKKLEKNQQAEMVVIMLTTSLDPIDREKAKEIGEISEFKPKPLTIEMLNNVLKDNFPNLF</sequence>
<dbReference type="Gene3D" id="3.40.50.2300">
    <property type="match status" value="1"/>
</dbReference>
<evidence type="ECO:0000259" key="2">
    <source>
        <dbReference type="PROSITE" id="PS50110"/>
    </source>
</evidence>
<dbReference type="InterPro" id="IPR052893">
    <property type="entry name" value="TCS_response_regulator"/>
</dbReference>
<dbReference type="Proteomes" id="UP001228636">
    <property type="component" value="Unassembled WGS sequence"/>
</dbReference>
<reference evidence="3 5" key="2">
    <citation type="submission" date="2017-02" db="EMBL/GenBank/DDBJ databases">
        <title>Trade-off between light-utilization and light-protection in marine flavobacteria.</title>
        <authorList>
            <person name="Kumagai Y."/>
            <person name="Yoshizawa S."/>
            <person name="Kogure K."/>
            <person name="Iwasaki W."/>
        </authorList>
    </citation>
    <scope>NUCLEOTIDE SEQUENCE [LARGE SCALE GENOMIC DNA]</scope>
    <source>
        <strain evidence="3 5">KCTC 23670</strain>
    </source>
</reference>
<name>A0AAJ1VGK8_9FLAO</name>
<evidence type="ECO:0000313" key="6">
    <source>
        <dbReference type="Proteomes" id="UP001228636"/>
    </source>
</evidence>
<dbReference type="AlphaFoldDB" id="A0AAJ1VGK8"/>
<dbReference type="Proteomes" id="UP000232721">
    <property type="component" value="Chromosome"/>
</dbReference>
<keyword evidence="5" id="KW-1185">Reference proteome</keyword>
<dbReference type="SMART" id="SM00448">
    <property type="entry name" value="REC"/>
    <property type="match status" value="1"/>
</dbReference>
<evidence type="ECO:0000313" key="5">
    <source>
        <dbReference type="Proteomes" id="UP000232721"/>
    </source>
</evidence>
<proteinExistence type="predicted"/>
<feature type="domain" description="Response regulatory" evidence="2">
    <location>
        <begin position="7"/>
        <end position="134"/>
    </location>
</feature>
<dbReference type="InterPro" id="IPR001789">
    <property type="entry name" value="Sig_transdc_resp-reg_receiver"/>
</dbReference>
<evidence type="ECO:0000313" key="3">
    <source>
        <dbReference type="EMBL" id="AUC20927.1"/>
    </source>
</evidence>